<dbReference type="AlphaFoldDB" id="A0A2T3NBN1"/>
<dbReference type="PROSITE" id="PS51257">
    <property type="entry name" value="PROKAR_LIPOPROTEIN"/>
    <property type="match status" value="1"/>
</dbReference>
<reference evidence="2 3" key="1">
    <citation type="submission" date="2018-01" db="EMBL/GenBank/DDBJ databases">
        <title>Whole genome sequencing of Histamine producing bacteria.</title>
        <authorList>
            <person name="Butler K."/>
        </authorList>
    </citation>
    <scope>NUCLEOTIDE SEQUENCE [LARGE SCALE GENOMIC DNA]</scope>
    <source>
        <strain evidence="2 3">DSM 100436</strain>
    </source>
</reference>
<dbReference type="InterPro" id="IPR025510">
    <property type="entry name" value="DUF4397"/>
</dbReference>
<keyword evidence="3" id="KW-1185">Reference proteome</keyword>
<evidence type="ECO:0000313" key="2">
    <source>
        <dbReference type="EMBL" id="PSW11354.1"/>
    </source>
</evidence>
<dbReference type="RefSeq" id="WP_036816095.1">
    <property type="nucleotide sequence ID" value="NZ_JGVO01000011.1"/>
</dbReference>
<feature type="domain" description="DUF4397" evidence="1">
    <location>
        <begin position="249"/>
        <end position="372"/>
    </location>
</feature>
<protein>
    <submittedName>
        <fullName evidence="2">DUF4397 domain-containing protein</fullName>
    </submittedName>
</protein>
<dbReference type="EMBL" id="PYMA01000024">
    <property type="protein sequence ID" value="PSW11354.1"/>
    <property type="molecule type" value="Genomic_DNA"/>
</dbReference>
<evidence type="ECO:0000313" key="3">
    <source>
        <dbReference type="Proteomes" id="UP000241771"/>
    </source>
</evidence>
<name>A0A2T3NBN1_9GAMM</name>
<feature type="domain" description="DUF4397" evidence="1">
    <location>
        <begin position="32"/>
        <end position="151"/>
    </location>
</feature>
<dbReference type="OrthoDB" id="9783299at2"/>
<sequence length="451" mass="47006">MKVKASLILMGSVLMLTGCPILDDDDDPKGESKLRVTHASSDAPFVAIKLNGDVVDGLDMVDYQVGSGLLTLDSGTYDVVVEAQLTGDETLDVITANLDLAPDMQYDIFAVNNTDDIAPVVLSREDVAPGSDEVRLDVLHAHPGVGGVDIYLTTAESIDGEDPAIENLEFTIDSADLPVTVPADTYRIRITLAGDKGVAFDSGDLPLAGGSDLMISAVPNVDGGVVSPVNLLVADGDAVNVLKSVGEKATVRVVHAVGDVAPLPVDVLASGAKIADEFNNILFPEFRSLDVDAGSYDLSVASSDDNSLVVIEAPGTEFAAGSETSIYAMGKLNDVVSETIEPVVYEEDLRSVATYAKVRVVHANTFAGKVDVHASADGMFSESTVVLEAVDFTQSAVLNVPEGTYQLAVTATGDLMPLIQGAATVADGGVYTVVALEDLTFGINVDTEPSE</sequence>
<comment type="caution">
    <text evidence="2">The sequence shown here is derived from an EMBL/GenBank/DDBJ whole genome shotgun (WGS) entry which is preliminary data.</text>
</comment>
<gene>
    <name evidence="2" type="ORF">C9I98_24200</name>
</gene>
<dbReference type="Pfam" id="PF14344">
    <property type="entry name" value="DUF4397"/>
    <property type="match status" value="2"/>
</dbReference>
<organism evidence="2 3">
    <name type="scientific">Photobacterium sanctipauli</name>
    <dbReference type="NCBI Taxonomy" id="1342794"/>
    <lineage>
        <taxon>Bacteria</taxon>
        <taxon>Pseudomonadati</taxon>
        <taxon>Pseudomonadota</taxon>
        <taxon>Gammaproteobacteria</taxon>
        <taxon>Vibrionales</taxon>
        <taxon>Vibrionaceae</taxon>
        <taxon>Photobacterium</taxon>
    </lineage>
</organism>
<dbReference type="Proteomes" id="UP000241771">
    <property type="component" value="Unassembled WGS sequence"/>
</dbReference>
<proteinExistence type="predicted"/>
<evidence type="ECO:0000259" key="1">
    <source>
        <dbReference type="Pfam" id="PF14344"/>
    </source>
</evidence>
<accession>A0A2T3NBN1</accession>